<name>A0A831RMX0_9GAMM</name>
<gene>
    <name evidence="1" type="ORF">ENI96_13515</name>
</gene>
<proteinExistence type="predicted"/>
<dbReference type="AlphaFoldDB" id="A0A831RMX0"/>
<evidence type="ECO:0000313" key="2">
    <source>
        <dbReference type="Proteomes" id="UP000886251"/>
    </source>
</evidence>
<evidence type="ECO:0000313" key="1">
    <source>
        <dbReference type="EMBL" id="HEB97435.1"/>
    </source>
</evidence>
<organism evidence="1 2">
    <name type="scientific">Sedimenticola thiotaurini</name>
    <dbReference type="NCBI Taxonomy" id="1543721"/>
    <lineage>
        <taxon>Bacteria</taxon>
        <taxon>Pseudomonadati</taxon>
        <taxon>Pseudomonadota</taxon>
        <taxon>Gammaproteobacteria</taxon>
        <taxon>Chromatiales</taxon>
        <taxon>Sedimenticolaceae</taxon>
        <taxon>Sedimenticola</taxon>
    </lineage>
</organism>
<dbReference type="EMBL" id="DRKP01000167">
    <property type="protein sequence ID" value="HEB97435.1"/>
    <property type="molecule type" value="Genomic_DNA"/>
</dbReference>
<reference evidence="1" key="1">
    <citation type="journal article" date="2020" name="mSystems">
        <title>Genome- and Community-Level Interaction Insights into Carbon Utilization and Element Cycling Functions of Hydrothermarchaeota in Hydrothermal Sediment.</title>
        <authorList>
            <person name="Zhou Z."/>
            <person name="Liu Y."/>
            <person name="Xu W."/>
            <person name="Pan J."/>
            <person name="Luo Z.H."/>
            <person name="Li M."/>
        </authorList>
    </citation>
    <scope>NUCLEOTIDE SEQUENCE [LARGE SCALE GENOMIC DNA]</scope>
    <source>
        <strain evidence="1">HyVt-443</strain>
    </source>
</reference>
<comment type="caution">
    <text evidence="1">The sequence shown here is derived from an EMBL/GenBank/DDBJ whole genome shotgun (WGS) entry which is preliminary data.</text>
</comment>
<sequence>MSTPRRPLYQRLPEIYRIRDAEQRPAGQLQAWLDLMEQVMGGLRDNVEALYHDLFIDTCDDWVIPYLADLLGTSHLAGDPWTLRADVARTIFHRRRKGTLAVIESLGYGLTGWAVHAVESRRRLVWLQHLNHQRPDRGGVPPLALVNDCGAPAQGGVVNLRDPARLALLHGPFDPFAHLADVRPGSRGAPRYNLPNLGIYLWRLQAWRIPLVRPGWIESDQPAPGRAVVRCILHPQADPMVLFNSHRFDADRDPPELSELDAVPGPMAWPRIGRDALAGSPDDHLRNPSPYVEVAAYDAAPDPPGDGSVGLILHLPRALAELPLGLPPAQRRWWHLRGGDLFHWERCLNPPLRDYEIVVDPLLGRVLFGLVDRVGEADPLRDALQVSYRYGSPGPTGAQPVQRDATPAAWGDGPVTLRQVGGGGTALTAALAGLGDAGALPGPLIVEIRDSLTYDLDPALVDGHGSEGGAPTLTPDFPLWIRATGGQRPVVRLARPLRFRPADLLGAGAAGRMARLQVWLQGLHLTWDRSAAAFAGDAALIEQAALDRLLLDGCTLDPGGALQLDSDGDGIRQGMRPALRLGADYGFIDDPAEELAFDQTPVIEIRRGIVGACLLDTGYRLELSDSLVDAGSGVGDAPGEIAIGPAGSGDGPELTFHGITCFGQVRVFRAEGEGGIFLHRLWVQDHQTGCIRFSCFSGAGDRLPANHGCIGGGGVRIAFRHEWFGRPGYGQLRLGSDPRLLEQGPGQDAMGAFGYLRETHKWKNLSIRFREFVPVGTRPVLIPVT</sequence>
<dbReference type="Proteomes" id="UP000886251">
    <property type="component" value="Unassembled WGS sequence"/>
</dbReference>
<accession>A0A831RMX0</accession>
<evidence type="ECO:0008006" key="3">
    <source>
        <dbReference type="Google" id="ProtNLM"/>
    </source>
</evidence>
<protein>
    <recommendedName>
        <fullName evidence="3">Tail protein</fullName>
    </recommendedName>
</protein>